<dbReference type="InterPro" id="IPR007461">
    <property type="entry name" value="Ysc84_actin-binding"/>
</dbReference>
<comment type="caution">
    <text evidence="3">The sequence shown here is derived from an EMBL/GenBank/DDBJ whole genome shotgun (WGS) entry which is preliminary data.</text>
</comment>
<dbReference type="Pfam" id="PF04366">
    <property type="entry name" value="Ysc84"/>
    <property type="match status" value="1"/>
</dbReference>
<evidence type="ECO:0000313" key="3">
    <source>
        <dbReference type="EMBL" id="PZN78735.1"/>
    </source>
</evidence>
<feature type="signal peptide" evidence="1">
    <location>
        <begin position="1"/>
        <end position="21"/>
    </location>
</feature>
<dbReference type="EMBL" id="QJPH01000314">
    <property type="protein sequence ID" value="PZN78735.1"/>
    <property type="molecule type" value="Genomic_DNA"/>
</dbReference>
<dbReference type="PROSITE" id="PS51257">
    <property type="entry name" value="PROKAR_LIPOPROTEIN"/>
    <property type="match status" value="1"/>
</dbReference>
<dbReference type="Proteomes" id="UP000249396">
    <property type="component" value="Unassembled WGS sequence"/>
</dbReference>
<accession>A0A2W4R3D3</accession>
<gene>
    <name evidence="3" type="ORF">DM484_12755</name>
</gene>
<dbReference type="CDD" id="cd11524">
    <property type="entry name" value="SYLF"/>
    <property type="match status" value="1"/>
</dbReference>
<proteinExistence type="predicted"/>
<reference evidence="3 4" key="1">
    <citation type="journal article" date="2018" name="Aquat. Microb. Ecol.">
        <title>Gammaproteobacterial methanotrophs dominate.</title>
        <authorList>
            <person name="Rissanen A.J."/>
            <person name="Saarenheimo J."/>
            <person name="Tiirola M."/>
            <person name="Peura S."/>
            <person name="Aalto S.L."/>
            <person name="Karvinen A."/>
            <person name="Nykanen H."/>
        </authorList>
    </citation>
    <scope>NUCLEOTIDE SEQUENCE [LARGE SCALE GENOMIC DNA]</scope>
    <source>
        <strain evidence="3">AMbin10</strain>
    </source>
</reference>
<evidence type="ECO:0000259" key="2">
    <source>
        <dbReference type="Pfam" id="PF04366"/>
    </source>
</evidence>
<sequence length="186" mass="19494">MNIKRLSSLILIAFLGLSACQMPGGKSDATSAVQIDRDVDTALKNLYDSTPAARKLAKTAKAILVFPGIVKAGFIGGAQYGKGALIKNGRTAGYYNMVAGSYGLQAGVQTFDYAMFFMTNSALDYLDRSEGFEVGVGPSIVVVDAGVAKSLTTTTGKNDVYAFIFGQKGLMAGLGLQGSKITRINP</sequence>
<protein>
    <submittedName>
        <fullName evidence="3">Twin-arginine translocation pathway signal protein</fullName>
    </submittedName>
</protein>
<keyword evidence="1" id="KW-0732">Signal</keyword>
<name>A0A2W4R3D3_9GAMM</name>
<evidence type="ECO:0000256" key="1">
    <source>
        <dbReference type="SAM" id="SignalP"/>
    </source>
</evidence>
<evidence type="ECO:0000313" key="4">
    <source>
        <dbReference type="Proteomes" id="UP000249396"/>
    </source>
</evidence>
<feature type="domain" description="Ysc84 actin-binding" evidence="2">
    <location>
        <begin position="100"/>
        <end position="182"/>
    </location>
</feature>
<organism evidence="3 4">
    <name type="scientific">Candidatus Methylumidiphilus alinenensis</name>
    <dbReference type="NCBI Taxonomy" id="2202197"/>
    <lineage>
        <taxon>Bacteria</taxon>
        <taxon>Pseudomonadati</taxon>
        <taxon>Pseudomonadota</taxon>
        <taxon>Gammaproteobacteria</taxon>
        <taxon>Methylococcales</taxon>
        <taxon>Candidatus Methylumidiphilus</taxon>
    </lineage>
</organism>
<feature type="chain" id="PRO_5015927225" evidence="1">
    <location>
        <begin position="22"/>
        <end position="186"/>
    </location>
</feature>
<dbReference type="AlphaFoldDB" id="A0A2W4R3D3"/>